<dbReference type="Proteomes" id="UP000242457">
    <property type="component" value="Unassembled WGS sequence"/>
</dbReference>
<feature type="region of interest" description="Disordered" evidence="4">
    <location>
        <begin position="723"/>
        <end position="749"/>
    </location>
</feature>
<evidence type="ECO:0000259" key="5">
    <source>
        <dbReference type="PROSITE" id="PS50061"/>
    </source>
</evidence>
<evidence type="ECO:0000256" key="4">
    <source>
        <dbReference type="SAM" id="MobiDB-lite"/>
    </source>
</evidence>
<dbReference type="EMBL" id="KZ288282">
    <property type="protein sequence ID" value="PBC29550.1"/>
    <property type="molecule type" value="Genomic_DNA"/>
</dbReference>
<dbReference type="PROSITE" id="PS51433">
    <property type="entry name" value="PNT"/>
    <property type="match status" value="1"/>
</dbReference>
<feature type="compositionally biased region" description="Low complexity" evidence="4">
    <location>
        <begin position="490"/>
        <end position="502"/>
    </location>
</feature>
<feature type="compositionally biased region" description="Basic residues" evidence="4">
    <location>
        <begin position="627"/>
        <end position="637"/>
    </location>
</feature>
<feature type="compositionally biased region" description="Low complexity" evidence="4">
    <location>
        <begin position="684"/>
        <end position="708"/>
    </location>
</feature>
<feature type="compositionally biased region" description="Low complexity" evidence="4">
    <location>
        <begin position="126"/>
        <end position="142"/>
    </location>
</feature>
<protein>
    <submittedName>
        <fullName evidence="7">Transforming protein p54/c-ets-1</fullName>
    </submittedName>
</protein>
<keyword evidence="2 3" id="KW-0238">DNA-binding</keyword>
<keyword evidence="3" id="KW-0539">Nucleus</keyword>
<comment type="similarity">
    <text evidence="1 3">Belongs to the ETS family.</text>
</comment>
<evidence type="ECO:0000313" key="8">
    <source>
        <dbReference type="Proteomes" id="UP000242457"/>
    </source>
</evidence>
<dbReference type="PROSITE" id="PS00346">
    <property type="entry name" value="ETS_DOMAIN_2"/>
    <property type="match status" value="1"/>
</dbReference>
<dbReference type="InterPro" id="IPR013761">
    <property type="entry name" value="SAM/pointed_sf"/>
</dbReference>
<dbReference type="PROSITE" id="PS50061">
    <property type="entry name" value="ETS_DOMAIN_3"/>
    <property type="match status" value="1"/>
</dbReference>
<feature type="compositionally biased region" description="Gly residues" evidence="4">
    <location>
        <begin position="881"/>
        <end position="895"/>
    </location>
</feature>
<feature type="compositionally biased region" description="Polar residues" evidence="4">
    <location>
        <begin position="771"/>
        <end position="783"/>
    </location>
</feature>
<dbReference type="GO" id="GO:0005634">
    <property type="term" value="C:nucleus"/>
    <property type="evidence" value="ECO:0007669"/>
    <property type="project" value="UniProtKB-SubCell"/>
</dbReference>
<feature type="compositionally biased region" description="Polar residues" evidence="4">
    <location>
        <begin position="518"/>
        <end position="528"/>
    </location>
</feature>
<dbReference type="InterPro" id="IPR003118">
    <property type="entry name" value="Pointed_dom"/>
</dbReference>
<dbReference type="AlphaFoldDB" id="A0A2A3ECW4"/>
<accession>A0A2A3ECW4</accession>
<dbReference type="PANTHER" id="PTHR11849">
    <property type="entry name" value="ETS"/>
    <property type="match status" value="1"/>
</dbReference>
<reference evidence="7 8" key="1">
    <citation type="submission" date="2014-07" db="EMBL/GenBank/DDBJ databases">
        <title>Genomic and transcriptomic analysis on Apis cerana provide comprehensive insights into honey bee biology.</title>
        <authorList>
            <person name="Diao Q."/>
            <person name="Sun L."/>
            <person name="Zheng H."/>
            <person name="Zheng H."/>
            <person name="Xu S."/>
            <person name="Wang S."/>
            <person name="Zeng Z."/>
            <person name="Hu F."/>
            <person name="Su S."/>
            <person name="Wu J."/>
        </authorList>
    </citation>
    <scope>NUCLEOTIDE SEQUENCE [LARGE SCALE GENOMIC DNA]</scope>
    <source>
        <tissue evidence="7">Pupae without intestine</tissue>
    </source>
</reference>
<feature type="region of interest" description="Disordered" evidence="4">
    <location>
        <begin position="475"/>
        <end position="560"/>
    </location>
</feature>
<dbReference type="GO" id="GO:0000981">
    <property type="term" value="F:DNA-binding transcription factor activity, RNA polymerase II-specific"/>
    <property type="evidence" value="ECO:0007669"/>
    <property type="project" value="TreeGrafter"/>
</dbReference>
<gene>
    <name evidence="7" type="ORF">APICC_06525</name>
</gene>
<dbReference type="GO" id="GO:0043565">
    <property type="term" value="F:sequence-specific DNA binding"/>
    <property type="evidence" value="ECO:0007669"/>
    <property type="project" value="InterPro"/>
</dbReference>
<dbReference type="GO" id="GO:0030154">
    <property type="term" value="P:cell differentiation"/>
    <property type="evidence" value="ECO:0007669"/>
    <property type="project" value="TreeGrafter"/>
</dbReference>
<feature type="compositionally biased region" description="Basic residues" evidence="4">
    <location>
        <begin position="730"/>
        <end position="741"/>
    </location>
</feature>
<dbReference type="Gene3D" id="1.10.150.50">
    <property type="entry name" value="Transcription Factor, Ets-1"/>
    <property type="match status" value="1"/>
</dbReference>
<dbReference type="FunFam" id="1.10.150.50:FF:000014">
    <property type="entry name" value="Protein c-ets-1 isoform 1"/>
    <property type="match status" value="1"/>
</dbReference>
<dbReference type="SUPFAM" id="SSF47769">
    <property type="entry name" value="SAM/Pointed domain"/>
    <property type="match status" value="1"/>
</dbReference>
<dbReference type="PRINTS" id="PR00454">
    <property type="entry name" value="ETSDOMAIN"/>
</dbReference>
<dbReference type="SMART" id="SM00413">
    <property type="entry name" value="ETS"/>
    <property type="match status" value="1"/>
</dbReference>
<sequence length="1063" mass="117061">MRDIRLDTSNRHDISCILEQRRRMEKGRIGWKSKMDMESLYDYGEEEQDFYEESPGTRKGYPIDHRSIKRDARGVGSYLGGGSISDGGGMLTGMAKLMKQELASDAEEEGLVPALSGRFTSMRKVPSLSDLSDPESSLGSSPKLSKRETGRERKSGKKEKGEEEEEEVEAAAAAVAAADSSGSNSSLERKGTKGSVCGERYLEIFLRALRLERKDDRTTISRVQTLTMFKMFHPYSFPSFRSVYPSGGKLGAMENLAFIENFVVIAKKKIELQKNLGSRMSVSVATKREESGRFRGAHGLVVVVVVVLKLRDLINRGMCHRVSDIPAQVPPLTPGTNKKMTEALEASFASWEKERVRLNITKDPRQWSEAAVAHWLHWAIGEFSLAGVAIQPWQNMTGKQICAMGKESFLARAPAFMGDILWEHLEILQKELRKVCSVFHPDVDAAKASLENVAGNMYESVCVPDLGDFLGYQSGGGGGHQVATPEHKSPATPASSATSNSSGPQNGGNQAGAPLQPPSASVSLPSRQYHNDGAKQQQKKRAKRDHHQRGVTAGVAGVETSRPSGLAPAIIVGTYGNHSDHLLGQTTSSGPAASSEMVLHMLDTLMTGHEPFYADYPSYQETDPLTHPHHQHPHQHAIARNTGMPPVTLDATTHTPGGYNHLRSPVCQDENQRDETSPPPHSHNTQPPNSHSSTPNSNNNNNNNNNANNAYIHLRNLNQLKTECKYFPEKKKKKGKRRRKYEKYGRSRSFTANYSNHHITEHLQGGGAGLTSGNDLAGTGTNESDLRVSQAATESYMTPANYSGYDEASEYHSLPQDHQPPHPFNLDGSPEFYSTSGIHLEPKYQQSPFKNYPRGRYHEGYSESGGYGQYDATPFQTVPGSGSGGGGGGVGGDQWGVGPLEHLSHHPAFLAGLGPRDSSNPHHPSSIGNNPDQKPLLQSAMIPGSGPCFTGSGPIQLWQFLLELLTDKSCQGFISWTGDGWEFKLTDPDEVARRWGIRKNKPKMNYEKLSRGLRYYYDKNIIHKTAGKRYVYRFVCDLQSLLGYSPEELHAMVDLKPEKKEED</sequence>
<feature type="compositionally biased region" description="Polar residues" evidence="4">
    <location>
        <begin position="917"/>
        <end position="932"/>
    </location>
</feature>
<feature type="region of interest" description="Disordered" evidence="4">
    <location>
        <begin position="860"/>
        <end position="940"/>
    </location>
</feature>
<evidence type="ECO:0000256" key="1">
    <source>
        <dbReference type="ARBA" id="ARBA00005562"/>
    </source>
</evidence>
<name>A0A2A3ECW4_APICC</name>
<evidence type="ECO:0000256" key="2">
    <source>
        <dbReference type="ARBA" id="ARBA00023125"/>
    </source>
</evidence>
<feature type="domain" description="ETS" evidence="5">
    <location>
        <begin position="955"/>
        <end position="1035"/>
    </location>
</feature>
<dbReference type="PROSITE" id="PS00345">
    <property type="entry name" value="ETS_DOMAIN_1"/>
    <property type="match status" value="1"/>
</dbReference>
<dbReference type="InterPro" id="IPR000418">
    <property type="entry name" value="Ets_dom"/>
</dbReference>
<dbReference type="Gene3D" id="1.10.10.10">
    <property type="entry name" value="Winged helix-like DNA-binding domain superfamily/Winged helix DNA-binding domain"/>
    <property type="match status" value="1"/>
</dbReference>
<dbReference type="InterPro" id="IPR036390">
    <property type="entry name" value="WH_DNA-bd_sf"/>
</dbReference>
<evidence type="ECO:0000256" key="3">
    <source>
        <dbReference type="RuleBase" id="RU004019"/>
    </source>
</evidence>
<feature type="domain" description="PNT" evidence="6">
    <location>
        <begin position="346"/>
        <end position="432"/>
    </location>
</feature>
<proteinExistence type="inferred from homology"/>
<organism evidence="7 8">
    <name type="scientific">Apis cerana cerana</name>
    <name type="common">Oriental honeybee</name>
    <dbReference type="NCBI Taxonomy" id="94128"/>
    <lineage>
        <taxon>Eukaryota</taxon>
        <taxon>Metazoa</taxon>
        <taxon>Ecdysozoa</taxon>
        <taxon>Arthropoda</taxon>
        <taxon>Hexapoda</taxon>
        <taxon>Insecta</taxon>
        <taxon>Pterygota</taxon>
        <taxon>Neoptera</taxon>
        <taxon>Endopterygota</taxon>
        <taxon>Hymenoptera</taxon>
        <taxon>Apocrita</taxon>
        <taxon>Aculeata</taxon>
        <taxon>Apoidea</taxon>
        <taxon>Anthophila</taxon>
        <taxon>Apidae</taxon>
        <taxon>Apis</taxon>
    </lineage>
</organism>
<dbReference type="SUPFAM" id="SSF46785">
    <property type="entry name" value="Winged helix' DNA-binding domain"/>
    <property type="match status" value="1"/>
</dbReference>
<dbReference type="InterPro" id="IPR036388">
    <property type="entry name" value="WH-like_DNA-bd_sf"/>
</dbReference>
<evidence type="ECO:0000313" key="7">
    <source>
        <dbReference type="EMBL" id="PBC29550.1"/>
    </source>
</evidence>
<feature type="region of interest" description="Disordered" evidence="4">
    <location>
        <begin position="762"/>
        <end position="784"/>
    </location>
</feature>
<feature type="compositionally biased region" description="Basic residues" evidence="4">
    <location>
        <begin position="537"/>
        <end position="549"/>
    </location>
</feature>
<dbReference type="FunFam" id="1.10.10.10:FF:000586">
    <property type="entry name" value="Uncharacterized protein, isoform B"/>
    <property type="match status" value="1"/>
</dbReference>
<dbReference type="CDD" id="cd08533">
    <property type="entry name" value="SAM_PNT-ETS-1_2"/>
    <property type="match status" value="1"/>
</dbReference>
<feature type="region of interest" description="Disordered" evidence="4">
    <location>
        <begin position="125"/>
        <end position="192"/>
    </location>
</feature>
<dbReference type="STRING" id="94128.A0A2A3ECW4"/>
<dbReference type="InterPro" id="IPR046328">
    <property type="entry name" value="ETS_fam"/>
</dbReference>
<feature type="compositionally biased region" description="Basic and acidic residues" evidence="4">
    <location>
        <begin position="145"/>
        <end position="161"/>
    </location>
</feature>
<evidence type="ECO:0000259" key="6">
    <source>
        <dbReference type="PROSITE" id="PS51433"/>
    </source>
</evidence>
<dbReference type="OrthoDB" id="10067219at2759"/>
<dbReference type="PANTHER" id="PTHR11849:SF289">
    <property type="entry name" value="ETS-LIKE PROTEIN POINTED"/>
    <property type="match status" value="1"/>
</dbReference>
<dbReference type="SMART" id="SM00251">
    <property type="entry name" value="SAM_PNT"/>
    <property type="match status" value="1"/>
</dbReference>
<feature type="region of interest" description="Disordered" evidence="4">
    <location>
        <begin position="625"/>
        <end position="708"/>
    </location>
</feature>
<keyword evidence="8" id="KW-1185">Reference proteome</keyword>
<comment type="subcellular location">
    <subcellularLocation>
        <location evidence="3">Nucleus</location>
    </subcellularLocation>
</comment>
<dbReference type="Pfam" id="PF02198">
    <property type="entry name" value="SAM_PNT"/>
    <property type="match status" value="1"/>
</dbReference>
<dbReference type="Pfam" id="PF00178">
    <property type="entry name" value="Ets"/>
    <property type="match status" value="1"/>
</dbReference>